<dbReference type="EMBL" id="WQMT02000007">
    <property type="protein sequence ID" value="KAG9221343.1"/>
    <property type="molecule type" value="Genomic_DNA"/>
</dbReference>
<comment type="caution">
    <text evidence="1">The sequence shown here is derived from an EMBL/GenBank/DDBJ whole genome shotgun (WGS) entry which is preliminary data.</text>
</comment>
<protein>
    <submittedName>
        <fullName evidence="1">Uncharacterized protein</fullName>
    </submittedName>
</protein>
<organism evidence="1 2">
    <name type="scientific">Pleurotus cornucopiae</name>
    <name type="common">Cornucopia mushroom</name>
    <dbReference type="NCBI Taxonomy" id="5321"/>
    <lineage>
        <taxon>Eukaryota</taxon>
        <taxon>Fungi</taxon>
        <taxon>Dikarya</taxon>
        <taxon>Basidiomycota</taxon>
        <taxon>Agaricomycotina</taxon>
        <taxon>Agaricomycetes</taxon>
        <taxon>Agaricomycetidae</taxon>
        <taxon>Agaricales</taxon>
        <taxon>Pleurotineae</taxon>
        <taxon>Pleurotaceae</taxon>
        <taxon>Pleurotus</taxon>
    </lineage>
</organism>
<dbReference type="Proteomes" id="UP000824881">
    <property type="component" value="Unassembled WGS sequence"/>
</dbReference>
<evidence type="ECO:0000313" key="2">
    <source>
        <dbReference type="Proteomes" id="UP000824881"/>
    </source>
</evidence>
<sequence length="1062" mass="114551">MTATSSSSSSSNPVDLEADFDKFATLFSPATPRASPTQQAIPLPDVESRSAPTQPHHSRRGPSTGSADDFGAFVSVPAAEDPLAAFATLDSPPAEPHTLDSVASSSKRRSAGLDFFDKFSRDAKAASERNKKGVLDELLQHEDDPLYWLKDAKEDPRAVLISSDAEKQQDDEFGEMVQAGSPRSSREESLVDLGFDDFAPLRQVDSRSSDTSGDKPHSHSSSPTRRSNRWSSTAHPPLHRKRSSSLHPPTLAPPIASTSSVTSAPSPVGGHPENYLPSGSPPRPIPVRSPSYQTLSSLSSKWMSSFISSNRQSPPTNTLESLFAPFASVAPSQSTPSLHQSSASQTPTPHHASTLPFASSSIPPVQISHGTPFAPPPPNSTTSPFGPHIYIPPTGAPGYAGESYDWDKGFSEELQHELSLASEMNSEVAAKVNGKSEDNGTVTSVGGLMEKKSGSIELIGRWGTTDEVLSTGLADLIRPHLPALSRLSRKWNLVYSLDQHGISLNTLYDRCERLGQTKTSTGTTNRGALIVVKDSGNVVFGAWMGEGIKMTKGRGYYGSGESFLWRFANHKLDVYKWTGKNEYVTLCESGFISFGGGDGHYGLYLDDTLFDGSSAKCPTFDNDPLCSPGPKKAGAVSFEKTRNETDDATQATPRTYKIQYNRNVWFDLNFLPPLLINHTKFIFLQVTEGSSLILMVSKKQSKARDSESTVVRTTRSTRSADRSPYARRVTRSNGKATAAVEPDNGSGQSRPPSRRRSKRNEGPASSSRPTNSSQPKAIALRATESNSTLSQTLVAEGKQASTSNDNDTVHSRVATPKSEAHASDEGEGEDFVQYSIAPVDPFPSPPPDEYSPTPERDWQPFDPVKSPTPPPPGSRAQIESALPDAQRVATPDDDSPPRSTPPLYYPAWPPSPTLLDRHPQTWLDEVLVSIERQRGNLVSELRDAEVDVKDALAESFKALVAVKELVGPQGLDGLEKALDLSRGGRRKGDRRGGDPEIVGLMRMVQAMVGPEMVKKMLTDARDTAAGDDFEEDEQVGEGVVDVDGEHSAAGEIGTPMELTVGA</sequence>
<keyword evidence="2" id="KW-1185">Reference proteome</keyword>
<reference evidence="1 2" key="1">
    <citation type="journal article" date="2021" name="Appl. Environ. Microbiol.">
        <title>Genetic linkage and physical mapping for an oyster mushroom Pleurotus cornucopiae and QTL analysis for the trait cap color.</title>
        <authorList>
            <person name="Zhang Y."/>
            <person name="Gao W."/>
            <person name="Sonnenberg A."/>
            <person name="Chen Q."/>
            <person name="Zhang J."/>
            <person name="Huang C."/>
        </authorList>
    </citation>
    <scope>NUCLEOTIDE SEQUENCE [LARGE SCALE GENOMIC DNA]</scope>
    <source>
        <strain evidence="1">CCMSSC00406</strain>
    </source>
</reference>
<gene>
    <name evidence="1" type="ORF">CCMSSC00406_0009983</name>
</gene>
<accession>A0ACB7IUN0</accession>
<evidence type="ECO:0000313" key="1">
    <source>
        <dbReference type="EMBL" id="KAG9221343.1"/>
    </source>
</evidence>
<proteinExistence type="predicted"/>
<name>A0ACB7IUN0_PLECO</name>